<accession>A0A016S925</accession>
<sequence>KRLAHIDVLGILSVEDVLCYCSFLERHISCTLPISSLICVKSSKPNNLCFSQPSSSVLLMFDTLMIHPSRHASLTYLPSCGYGSDLMNLTSF</sequence>
<protein>
    <submittedName>
        <fullName evidence="1">Uncharacterized protein</fullName>
    </submittedName>
</protein>
<dbReference type="AlphaFoldDB" id="A0A016S925"/>
<comment type="caution">
    <text evidence="1">The sequence shown here is derived from an EMBL/GenBank/DDBJ whole genome shotgun (WGS) entry which is preliminary data.</text>
</comment>
<dbReference type="Proteomes" id="UP000024635">
    <property type="component" value="Unassembled WGS sequence"/>
</dbReference>
<gene>
    <name evidence="1" type="primary">Acey_s0270.g837</name>
    <name evidence="1" type="ORF">Y032_0270g837</name>
</gene>
<reference evidence="2" key="1">
    <citation type="journal article" date="2015" name="Nat. Genet.">
        <title>The genome and transcriptome of the zoonotic hookworm Ancylostoma ceylanicum identify infection-specific gene families.</title>
        <authorList>
            <person name="Schwarz E.M."/>
            <person name="Hu Y."/>
            <person name="Antoshechkin I."/>
            <person name="Miller M.M."/>
            <person name="Sternberg P.W."/>
            <person name="Aroian R.V."/>
        </authorList>
    </citation>
    <scope>NUCLEOTIDE SEQUENCE</scope>
    <source>
        <strain evidence="2">HY135</strain>
    </source>
</reference>
<evidence type="ECO:0000313" key="1">
    <source>
        <dbReference type="EMBL" id="EYB86946.1"/>
    </source>
</evidence>
<name>A0A016S925_9BILA</name>
<organism evidence="1 2">
    <name type="scientific">Ancylostoma ceylanicum</name>
    <dbReference type="NCBI Taxonomy" id="53326"/>
    <lineage>
        <taxon>Eukaryota</taxon>
        <taxon>Metazoa</taxon>
        <taxon>Ecdysozoa</taxon>
        <taxon>Nematoda</taxon>
        <taxon>Chromadorea</taxon>
        <taxon>Rhabditida</taxon>
        <taxon>Rhabditina</taxon>
        <taxon>Rhabditomorpha</taxon>
        <taxon>Strongyloidea</taxon>
        <taxon>Ancylostomatidae</taxon>
        <taxon>Ancylostomatinae</taxon>
        <taxon>Ancylostoma</taxon>
    </lineage>
</organism>
<dbReference type="EMBL" id="JARK01001606">
    <property type="protein sequence ID" value="EYB86946.1"/>
    <property type="molecule type" value="Genomic_DNA"/>
</dbReference>
<feature type="non-terminal residue" evidence="1">
    <location>
        <position position="1"/>
    </location>
</feature>
<proteinExistence type="predicted"/>
<evidence type="ECO:0000313" key="2">
    <source>
        <dbReference type="Proteomes" id="UP000024635"/>
    </source>
</evidence>
<keyword evidence="2" id="KW-1185">Reference proteome</keyword>